<protein>
    <recommendedName>
        <fullName evidence="2">protein-tyrosine-phosphatase</fullName>
        <ecNumber evidence="2">3.1.3.48</ecNumber>
    </recommendedName>
</protein>
<evidence type="ECO:0000256" key="4">
    <source>
        <dbReference type="ARBA" id="ARBA00022737"/>
    </source>
</evidence>
<dbReference type="SUPFAM" id="SSF52799">
    <property type="entry name" value="(Phosphotyrosine protein) phosphatases II"/>
    <property type="match status" value="1"/>
</dbReference>
<gene>
    <name evidence="10" type="ORF">NAEGRDRAFT_78306</name>
</gene>
<dbReference type="PROSITE" id="PS00383">
    <property type="entry name" value="TYR_PHOSPHATASE_1"/>
    <property type="match status" value="1"/>
</dbReference>
<dbReference type="STRING" id="5762.D2V2L6"/>
<organism evidence="11">
    <name type="scientific">Naegleria gruberi</name>
    <name type="common">Amoeba</name>
    <dbReference type="NCBI Taxonomy" id="5762"/>
    <lineage>
        <taxon>Eukaryota</taxon>
        <taxon>Discoba</taxon>
        <taxon>Heterolobosea</taxon>
        <taxon>Tetramitia</taxon>
        <taxon>Eutetramitia</taxon>
        <taxon>Vahlkampfiidae</taxon>
        <taxon>Naegleria</taxon>
    </lineage>
</organism>
<dbReference type="RefSeq" id="XP_002681662.1">
    <property type="nucleotide sequence ID" value="XM_002681616.1"/>
</dbReference>
<dbReference type="KEGG" id="ngr:NAEGRDRAFT_78306"/>
<dbReference type="InterPro" id="IPR003591">
    <property type="entry name" value="Leu-rich_rpt_typical-subtyp"/>
</dbReference>
<evidence type="ECO:0000256" key="1">
    <source>
        <dbReference type="ARBA" id="ARBA00008601"/>
    </source>
</evidence>
<feature type="domain" description="Tyrosine-protein phosphatase" evidence="8">
    <location>
        <begin position="949"/>
        <end position="1113"/>
    </location>
</feature>
<dbReference type="InterPro" id="IPR016130">
    <property type="entry name" value="Tyr_Pase_AS"/>
</dbReference>
<sequence>MKSNSSDDSPTTAIASNIMESVRQHPSISLTTSNNGGIQNQLSTSLTNNNSNTLSPLKRNNMFCSTAFESSGSGDGDLFDFELRSSKMKSTTSTPTTPVTSNTRNNMNFPISSSTNPIINNQQVDVTIDHQPNKEAKDESDYGVNISDTSSTMTSLEPLGAIIFEQNSIEELSFEGKQLNDETFLRGVTLNIDKGVIINLQNQLQNHLQQYSLNTARPIAADDPQQYHLRALQNVKELNLSENQLYRFPFSLFFLNLPSSLLSLGSPQHRKNNDLLLPNITKLDISRNILKVSRIESILKKQKNFEKILEKERKEYLKGESSSSHRKVSLSLFKNQENKDSNLSEEDHRSYRYESLKELKMNFNQLKVYPLFVHTFFPRLAKLDLSFNHLNSESIELSENRNSKSLQTMFEKERGVKQKKLGLFNRKNQHNNDNSPPNFLSVHSGSDVETSPVVSNIPTNEIWSPNTSANVDEKIFTKSHSNPINPNTRFFEAGTSDPSLTELDLSSNLFKNFPISLKLRNLRILKLNKNVQMNPMAEKSNIGDVSKKEMKLLAESSEKGFDFDSDLHRVCKDNLPNLEYLEMVDCKFVTFPSNILCIEPLKTLIFDKNPFGAGSLQHRSQQIVQKVKILSKDKNTSPNILEKISDDSDINDSLLRGFPDLTQIGSKFSIGLTKLSVNSCRLNLEQDLPRILKFLPTLKCLKASNNLFKGKIDSTFEVYSNIEDLDLSNNYLQGFSFNIFPNAKLINLENNKICEEITWIPNSIISFNLQNNLFSGDLEKIISKCTGLEELIVSKNNFTSLPLIDNFPLLRSYKVSENKISLSQFPLLASNNFDMNNLEAVEIANHGILDIPSEFFTRCSNVSVLDLSSNFIRSIPSEIARLTKLTHLYLKYNEISDLVEESFMTLASLKYIEAKQNSKRVSQLIESDSNLHKWLVDHSIDISENSFKEPDLIEPTLYLGCKQSSSHYSTLKNIGITHILTIASEFNPRFHDREYSSLPDFTEKLSFIESSHEFVTKHVKMKETQNTDLIATFEECLPFIEEGTDQSQGPRKILIHCHVGINRSASIVIMYLMKKNQWTLNESLKFVRDKRPIVLPMPEFVKQLKQYNIQLRKERKKDSGVGF</sequence>
<dbReference type="SMART" id="SM00369">
    <property type="entry name" value="LRR_TYP"/>
    <property type="match status" value="6"/>
</dbReference>
<evidence type="ECO:0000256" key="6">
    <source>
        <dbReference type="ARBA" id="ARBA00022912"/>
    </source>
</evidence>
<dbReference type="SUPFAM" id="SSF52058">
    <property type="entry name" value="L domain-like"/>
    <property type="match status" value="1"/>
</dbReference>
<name>D2V2L6_NAEGR</name>
<evidence type="ECO:0000313" key="10">
    <source>
        <dbReference type="EMBL" id="EFC48918.1"/>
    </source>
</evidence>
<dbReference type="PROSITE" id="PS50054">
    <property type="entry name" value="TYR_PHOSPHATASE_DUAL"/>
    <property type="match status" value="1"/>
</dbReference>
<dbReference type="Proteomes" id="UP000006671">
    <property type="component" value="Unassembled WGS sequence"/>
</dbReference>
<dbReference type="GO" id="GO:0005737">
    <property type="term" value="C:cytoplasm"/>
    <property type="evidence" value="ECO:0007669"/>
    <property type="project" value="TreeGrafter"/>
</dbReference>
<dbReference type="GO" id="GO:0004725">
    <property type="term" value="F:protein tyrosine phosphatase activity"/>
    <property type="evidence" value="ECO:0007669"/>
    <property type="project" value="UniProtKB-EC"/>
</dbReference>
<dbReference type="InterPro" id="IPR020422">
    <property type="entry name" value="TYR_PHOSPHATASE_DUAL_dom"/>
</dbReference>
<dbReference type="Pfam" id="PF00782">
    <property type="entry name" value="DSPc"/>
    <property type="match status" value="1"/>
</dbReference>
<dbReference type="InterPro" id="IPR029021">
    <property type="entry name" value="Prot-tyrosine_phosphatase-like"/>
</dbReference>
<dbReference type="PANTHER" id="PTHR10159">
    <property type="entry name" value="DUAL SPECIFICITY PROTEIN PHOSPHATASE"/>
    <property type="match status" value="1"/>
</dbReference>
<dbReference type="AlphaFoldDB" id="D2V2L6"/>
<dbReference type="EMBL" id="GG738849">
    <property type="protein sequence ID" value="EFC48918.1"/>
    <property type="molecule type" value="Genomic_DNA"/>
</dbReference>
<evidence type="ECO:0000313" key="11">
    <source>
        <dbReference type="Proteomes" id="UP000006671"/>
    </source>
</evidence>
<proteinExistence type="inferred from homology"/>
<dbReference type="SUPFAM" id="SSF52047">
    <property type="entry name" value="RNI-like"/>
    <property type="match status" value="1"/>
</dbReference>
<feature type="region of interest" description="Disordered" evidence="7">
    <location>
        <begin position="28"/>
        <end position="53"/>
    </location>
</feature>
<dbReference type="CDD" id="cd14498">
    <property type="entry name" value="DSP"/>
    <property type="match status" value="1"/>
</dbReference>
<dbReference type="PROSITE" id="PS50056">
    <property type="entry name" value="TYR_PHOSPHATASE_2"/>
    <property type="match status" value="1"/>
</dbReference>
<dbReference type="InterPro" id="IPR001611">
    <property type="entry name" value="Leu-rich_rpt"/>
</dbReference>
<evidence type="ECO:0000256" key="5">
    <source>
        <dbReference type="ARBA" id="ARBA00022801"/>
    </source>
</evidence>
<dbReference type="GO" id="GO:0043409">
    <property type="term" value="P:negative regulation of MAPK cascade"/>
    <property type="evidence" value="ECO:0007669"/>
    <property type="project" value="TreeGrafter"/>
</dbReference>
<dbReference type="InParanoid" id="D2V2L6"/>
<dbReference type="Pfam" id="PF13855">
    <property type="entry name" value="LRR_8"/>
    <property type="match status" value="1"/>
</dbReference>
<evidence type="ECO:0000259" key="8">
    <source>
        <dbReference type="PROSITE" id="PS50054"/>
    </source>
</evidence>
<keyword evidence="3" id="KW-0433">Leucine-rich repeat</keyword>
<dbReference type="SMART" id="SM00195">
    <property type="entry name" value="DSPc"/>
    <property type="match status" value="1"/>
</dbReference>
<reference evidence="10 11" key="1">
    <citation type="journal article" date="2010" name="Cell">
        <title>The genome of Naegleria gruberi illuminates early eukaryotic versatility.</title>
        <authorList>
            <person name="Fritz-Laylin L.K."/>
            <person name="Prochnik S.E."/>
            <person name="Ginger M.L."/>
            <person name="Dacks J.B."/>
            <person name="Carpenter M.L."/>
            <person name="Field M.C."/>
            <person name="Kuo A."/>
            <person name="Paredez A."/>
            <person name="Chapman J."/>
            <person name="Pham J."/>
            <person name="Shu S."/>
            <person name="Neupane R."/>
            <person name="Cipriano M."/>
            <person name="Mancuso J."/>
            <person name="Tu H."/>
            <person name="Salamov A."/>
            <person name="Lindquist E."/>
            <person name="Shapiro H."/>
            <person name="Lucas S."/>
            <person name="Grigoriev I.V."/>
            <person name="Cande W.Z."/>
            <person name="Fulton C."/>
            <person name="Rokhsar D.S."/>
            <person name="Dawson S.C."/>
        </authorList>
    </citation>
    <scope>NUCLEOTIDE SEQUENCE [LARGE SCALE GENOMIC DNA]</scope>
    <source>
        <strain evidence="10 11">NEG-M</strain>
    </source>
</reference>
<dbReference type="Gene3D" id="3.80.10.10">
    <property type="entry name" value="Ribonuclease Inhibitor"/>
    <property type="match status" value="5"/>
</dbReference>
<dbReference type="Gene3D" id="3.90.190.10">
    <property type="entry name" value="Protein tyrosine phosphatase superfamily"/>
    <property type="match status" value="1"/>
</dbReference>
<dbReference type="eggNOG" id="KOG1716">
    <property type="taxonomic scope" value="Eukaryota"/>
</dbReference>
<dbReference type="InterPro" id="IPR000340">
    <property type="entry name" value="Dual-sp_phosphatase_cat-dom"/>
</dbReference>
<dbReference type="PROSITE" id="PS51450">
    <property type="entry name" value="LRR"/>
    <property type="match status" value="3"/>
</dbReference>
<dbReference type="InterPro" id="IPR032675">
    <property type="entry name" value="LRR_dom_sf"/>
</dbReference>
<keyword evidence="4" id="KW-0677">Repeat</keyword>
<evidence type="ECO:0000259" key="9">
    <source>
        <dbReference type="PROSITE" id="PS50056"/>
    </source>
</evidence>
<comment type="similarity">
    <text evidence="1">Belongs to the protein-tyrosine phosphatase family. Non-receptor class dual specificity subfamily.</text>
</comment>
<evidence type="ECO:0000256" key="7">
    <source>
        <dbReference type="SAM" id="MobiDB-lite"/>
    </source>
</evidence>
<dbReference type="VEuPathDB" id="AmoebaDB:NAEGRDRAFT_78306"/>
<keyword evidence="6" id="KW-0904">Protein phosphatase</keyword>
<dbReference type="PANTHER" id="PTHR10159:SF519">
    <property type="entry name" value="DUAL SPECIFICITY PROTEIN PHOSPHATASE MPK3"/>
    <property type="match status" value="1"/>
</dbReference>
<evidence type="ECO:0000256" key="2">
    <source>
        <dbReference type="ARBA" id="ARBA00013064"/>
    </source>
</evidence>
<feature type="compositionally biased region" description="Low complexity" evidence="7">
    <location>
        <begin position="42"/>
        <end position="53"/>
    </location>
</feature>
<dbReference type="OrthoDB" id="10252009at2759"/>
<dbReference type="EC" id="3.1.3.48" evidence="2"/>
<dbReference type="InterPro" id="IPR000387">
    <property type="entry name" value="Tyr_Pase_dom"/>
</dbReference>
<accession>D2V2L6</accession>
<keyword evidence="11" id="KW-1185">Reference proteome</keyword>
<feature type="compositionally biased region" description="Polar residues" evidence="7">
    <location>
        <begin position="28"/>
        <end position="41"/>
    </location>
</feature>
<dbReference type="GeneID" id="8849940"/>
<evidence type="ECO:0000256" key="3">
    <source>
        <dbReference type="ARBA" id="ARBA00022614"/>
    </source>
</evidence>
<keyword evidence="5" id="KW-0378">Hydrolase</keyword>
<feature type="domain" description="Tyrosine specific protein phosphatases" evidence="9">
    <location>
        <begin position="1034"/>
        <end position="1102"/>
    </location>
</feature>